<dbReference type="Pfam" id="PF00106">
    <property type="entry name" value="adh_short"/>
    <property type="match status" value="1"/>
</dbReference>
<dbReference type="InterPro" id="IPR051687">
    <property type="entry name" value="Peroxisomal_Beta-Oxidation"/>
</dbReference>
<reference evidence="4 5" key="1">
    <citation type="submission" date="2024-07" db="EMBL/GenBank/DDBJ databases">
        <title>Section-level genome sequencing and comparative genomics of Aspergillus sections Usti and Cavernicolus.</title>
        <authorList>
            <consortium name="Lawrence Berkeley National Laboratory"/>
            <person name="Nybo J.L."/>
            <person name="Vesth T.C."/>
            <person name="Theobald S."/>
            <person name="Frisvad J.C."/>
            <person name="Larsen T.O."/>
            <person name="Kjaerboelling I."/>
            <person name="Rothschild-Mancinelli K."/>
            <person name="Lyhne E.K."/>
            <person name="Kogle M.E."/>
            <person name="Barry K."/>
            <person name="Clum A."/>
            <person name="Na H."/>
            <person name="Ledsgaard L."/>
            <person name="Lin J."/>
            <person name="Lipzen A."/>
            <person name="Kuo A."/>
            <person name="Riley R."/>
            <person name="Mondo S."/>
            <person name="Labutti K."/>
            <person name="Haridas S."/>
            <person name="Pangalinan J."/>
            <person name="Salamov A.A."/>
            <person name="Simmons B.A."/>
            <person name="Magnuson J.K."/>
            <person name="Chen J."/>
            <person name="Drula E."/>
            <person name="Henrissat B."/>
            <person name="Wiebenga A."/>
            <person name="Lubbers R.J."/>
            <person name="Gomes A.C."/>
            <person name="Makela M.R."/>
            <person name="Stajich J."/>
            <person name="Grigoriev I.V."/>
            <person name="Mortensen U.H."/>
            <person name="De Vries R.P."/>
            <person name="Baker S.E."/>
            <person name="Andersen M.R."/>
        </authorList>
    </citation>
    <scope>NUCLEOTIDE SEQUENCE [LARGE SCALE GENOMIC DNA]</scope>
    <source>
        <strain evidence="4 5">CBS 123904</strain>
    </source>
</reference>
<dbReference type="SUPFAM" id="SSF51735">
    <property type="entry name" value="NAD(P)-binding Rossmann-fold domains"/>
    <property type="match status" value="1"/>
</dbReference>
<keyword evidence="2" id="KW-0521">NADP</keyword>
<evidence type="ECO:0000313" key="5">
    <source>
        <dbReference type="Proteomes" id="UP001610446"/>
    </source>
</evidence>
<dbReference type="PANTHER" id="PTHR45024">
    <property type="entry name" value="DEHYDROGENASES, SHORT CHAIN"/>
    <property type="match status" value="1"/>
</dbReference>
<dbReference type="InterPro" id="IPR002347">
    <property type="entry name" value="SDR_fam"/>
</dbReference>
<evidence type="ECO:0000256" key="2">
    <source>
        <dbReference type="ARBA" id="ARBA00022857"/>
    </source>
</evidence>
<dbReference type="EMBL" id="JBFXLU010000224">
    <property type="protein sequence ID" value="KAL2834156.1"/>
    <property type="molecule type" value="Genomic_DNA"/>
</dbReference>
<proteinExistence type="inferred from homology"/>
<dbReference type="PRINTS" id="PR00081">
    <property type="entry name" value="GDHRDH"/>
</dbReference>
<comment type="similarity">
    <text evidence="1">Belongs to the short-chain dehydrogenases/reductases (SDR) family.</text>
</comment>
<dbReference type="InterPro" id="IPR020904">
    <property type="entry name" value="Sc_DH/Rdtase_CS"/>
</dbReference>
<evidence type="ECO:0000256" key="3">
    <source>
        <dbReference type="ARBA" id="ARBA00023002"/>
    </source>
</evidence>
<dbReference type="PANTHER" id="PTHR45024:SF2">
    <property type="entry name" value="SCP2 DOMAIN-CONTAINING PROTEIN"/>
    <property type="match status" value="1"/>
</dbReference>
<dbReference type="InterPro" id="IPR036291">
    <property type="entry name" value="NAD(P)-bd_dom_sf"/>
</dbReference>
<evidence type="ECO:0000256" key="1">
    <source>
        <dbReference type="ARBA" id="ARBA00006484"/>
    </source>
</evidence>
<sequence length="173" mass="18413">MAVHLLGSYATIEAAWPYMIKQGYGRIVNTTSVSGLYGNFGQANYSTAKAGIIGLSQAYARAGAAHNIAVNTIAPAAGTNMSQSVMSKEMALSMKAQFNAPFVVALCSSLITPVPTGLIFETGLGWGANTILRRSHSYDFHLIESISPEHVLDAWTQSGRLGRDDNSTMSPKL</sequence>
<accession>A0ABR4J287</accession>
<name>A0ABR4J287_9EURO</name>
<gene>
    <name evidence="4" type="ORF">BJY01DRAFT_224385</name>
</gene>
<keyword evidence="5" id="KW-1185">Reference proteome</keyword>
<dbReference type="PROSITE" id="PS00061">
    <property type="entry name" value="ADH_SHORT"/>
    <property type="match status" value="1"/>
</dbReference>
<comment type="caution">
    <text evidence="4">The sequence shown here is derived from an EMBL/GenBank/DDBJ whole genome shotgun (WGS) entry which is preliminary data.</text>
</comment>
<dbReference type="Gene3D" id="3.40.50.720">
    <property type="entry name" value="NAD(P)-binding Rossmann-like Domain"/>
    <property type="match status" value="1"/>
</dbReference>
<dbReference type="Proteomes" id="UP001610446">
    <property type="component" value="Unassembled WGS sequence"/>
</dbReference>
<protein>
    <submittedName>
        <fullName evidence="4">Uncharacterized protein</fullName>
    </submittedName>
</protein>
<keyword evidence="3" id="KW-0560">Oxidoreductase</keyword>
<organism evidence="4 5">
    <name type="scientific">Aspergillus pseudoustus</name>
    <dbReference type="NCBI Taxonomy" id="1810923"/>
    <lineage>
        <taxon>Eukaryota</taxon>
        <taxon>Fungi</taxon>
        <taxon>Dikarya</taxon>
        <taxon>Ascomycota</taxon>
        <taxon>Pezizomycotina</taxon>
        <taxon>Eurotiomycetes</taxon>
        <taxon>Eurotiomycetidae</taxon>
        <taxon>Eurotiales</taxon>
        <taxon>Aspergillaceae</taxon>
        <taxon>Aspergillus</taxon>
        <taxon>Aspergillus subgen. Nidulantes</taxon>
    </lineage>
</organism>
<evidence type="ECO:0000313" key="4">
    <source>
        <dbReference type="EMBL" id="KAL2834156.1"/>
    </source>
</evidence>